<sequence length="87" mass="9764">MKGRGMNSNNILCPDNVELVKELDAYLDSVYPPDVEYSITTGYGLRGDVVYISSIKAKNKDGVLLDICFEDDDDVVEFMLNKDIHSE</sequence>
<dbReference type="EMBL" id="LR797414">
    <property type="protein sequence ID" value="CAB4214467.1"/>
    <property type="molecule type" value="Genomic_DNA"/>
</dbReference>
<evidence type="ECO:0000313" key="1">
    <source>
        <dbReference type="EMBL" id="CAB4214467.1"/>
    </source>
</evidence>
<name>A0A6J5SJN0_9CAUD</name>
<proteinExistence type="predicted"/>
<organism evidence="1">
    <name type="scientific">uncultured Caudovirales phage</name>
    <dbReference type="NCBI Taxonomy" id="2100421"/>
    <lineage>
        <taxon>Viruses</taxon>
        <taxon>Duplodnaviria</taxon>
        <taxon>Heunggongvirae</taxon>
        <taxon>Uroviricota</taxon>
        <taxon>Caudoviricetes</taxon>
        <taxon>Peduoviridae</taxon>
        <taxon>Maltschvirus</taxon>
        <taxon>Maltschvirus maltsch</taxon>
    </lineage>
</organism>
<reference evidence="1" key="1">
    <citation type="submission" date="2020-05" db="EMBL/GenBank/DDBJ databases">
        <authorList>
            <person name="Chiriac C."/>
            <person name="Salcher M."/>
            <person name="Ghai R."/>
            <person name="Kavagutti S V."/>
        </authorList>
    </citation>
    <scope>NUCLEOTIDE SEQUENCE</scope>
</reference>
<accession>A0A6J5SJN0</accession>
<gene>
    <name evidence="1" type="ORF">UFOVP1454_43</name>
</gene>
<protein>
    <submittedName>
        <fullName evidence="1">Uncharacterized protein</fullName>
    </submittedName>
</protein>